<name>A0ACB8GVD9_PSICU</name>
<gene>
    <name evidence="1" type="ORF">JR316_0008154</name>
</gene>
<dbReference type="EMBL" id="JAFIQS020000007">
    <property type="protein sequence ID" value="KAH9479559.1"/>
    <property type="molecule type" value="Genomic_DNA"/>
</dbReference>
<evidence type="ECO:0000313" key="1">
    <source>
        <dbReference type="EMBL" id="KAH9479559.1"/>
    </source>
</evidence>
<comment type="caution">
    <text evidence="1">The sequence shown here is derived from an EMBL/GenBank/DDBJ whole genome shotgun (WGS) entry which is preliminary data.</text>
</comment>
<protein>
    <submittedName>
        <fullName evidence="1">Uncharacterized protein</fullName>
    </submittedName>
</protein>
<evidence type="ECO:0000313" key="2">
    <source>
        <dbReference type="Proteomes" id="UP000664032"/>
    </source>
</evidence>
<reference evidence="1" key="1">
    <citation type="submission" date="2021-10" db="EMBL/GenBank/DDBJ databases">
        <title>Psilocybe cubensis genome.</title>
        <authorList>
            <person name="Mckernan K.J."/>
            <person name="Crawford S."/>
            <person name="Trippe A."/>
            <person name="Kane L.T."/>
            <person name="Mclaughlin S."/>
        </authorList>
    </citation>
    <scope>NUCLEOTIDE SEQUENCE</scope>
    <source>
        <strain evidence="1">MGC-MH-2018</strain>
    </source>
</reference>
<sequence length="1465" mass="163431">MSSSVCKFNLSGSCRNGKLCSFSHQRTVPRQNAAKKVACRYFPKGTCAYGDQCSRAHVLPESDADQTKRGGKPVRASNRGNDGDAPANTGSTNYNRVVDALNSQSEYLDDATSNHERQDDDESNVNPNEESHPQPLSSVPPSRDTFNSSDEEKPQCVFFLQGVCESGDTCVFLHSVPGKSHTDVVHGEWSSFRPIRPQYSRTILGPNKSESTRAVCQYFQRGFCRLKDKCKNIHESPNKASKGSNQPSESDSSPASGIQSPVFGNKVLQAYSSASDTQMQTPTGHGDYIHQWEDDQEKGSQFDEEEEEWEGEQDAEEVLKDPPQIYHRAEIPLDSNGTIMNQNEDVSGQWKGSFSNTGRSSPDISQGLEQKSEQEPVQSGDSRKRKRPGSYYGEGWSEEEVGSPRWPIPTATSQIPEENIPIPTQPVYPHISEVKPHWSQFADPYADPKVPFCKFHAQGQCTQGFTCKFRHSLTPHEYTTLFHDQQPNLWTLKRNSLNDNVAPTTIARTTHAYELSTSFVQPPFGAPSLTPRPSASTSRQECLFYPRGKCQNGENCPFKHIGPPPPTIPAPKSEPDDSKPYKSSINYNSKVCKYFANGRCKMGSDCKFVHEEVDSNHEKESEELDQRESATKQADADNGWGRPWDETPNDADWNDNPIEGIKWDAPPDLSGWDITSTSDNKLEKQTCNQFTKYGTCRFQDSCKFAHDVEPNESTPTIEEKKTPVETLQHSDNDEGYSPPGTRTDSPVSLCPYFFKGRCKNEEICEFSHGNPQPHLNQARLNQTVSERSITPGQSNDHEEVENGEEEEQEEQQKEEEEEELQDNERQADVEQEQLVVAEEISNDAPMQVAKVQSKILKPCRYFIQGHCKDGLNCRFAHDNASGDIPDEIKPNDNDIIEESGETAHLEASAVGAGGTNEQFTVDSGRIDQDEFPDQALEPIFFDHPLVTRLLLSCEVTVGPDSAPSQITTMSDSTKIILSDLPDSANAQGIREFCSTFGQVNNAVNINTTSITPVFQVEFAEISHAIRAAKSIGKHLYHGKKIIATLKARVPLTITDANDQLVLKVSWPNPSQSAWSHYPTITKAKQEAARLNNITFRGRTIKATFVTPHRSQKDLFAIKIDRLPVDVTKAELEQICTNTTLVTLNQPTYTEDSSNAIRSALDECGGLETFDPLAGNSERAIAVAFAIFQSDSMAKAAMKSLDSQEQNYLGNQSVTLRPVYYSRYRVLRDQLEAIQNELYQIQAESDRRCSVQIDDHHDTTLAWIRMYASPEVGPRFHAELKDLVSGTILKAENGCDLWDDYFELSSSSKALKQINNAFIHRDLRTKQLKAYGSLSERDEAQKLILKLLSKVHSQRHQITLPRPKLKPLINGSLAILKTELGFNKVSLDVIKSTLIVRGSSDDVSKAHAILDSLNPNPSSSSKHTSCQICLHTPTPDDSIGMDLYSASHIWHQITPAKDALRMFHTP</sequence>
<proteinExistence type="predicted"/>
<organism evidence="1 2">
    <name type="scientific">Psilocybe cubensis</name>
    <name type="common">Psychedelic mushroom</name>
    <name type="synonym">Stropharia cubensis</name>
    <dbReference type="NCBI Taxonomy" id="181762"/>
    <lineage>
        <taxon>Eukaryota</taxon>
        <taxon>Fungi</taxon>
        <taxon>Dikarya</taxon>
        <taxon>Basidiomycota</taxon>
        <taxon>Agaricomycotina</taxon>
        <taxon>Agaricomycetes</taxon>
        <taxon>Agaricomycetidae</taxon>
        <taxon>Agaricales</taxon>
        <taxon>Agaricineae</taxon>
        <taxon>Strophariaceae</taxon>
        <taxon>Psilocybe</taxon>
    </lineage>
</organism>
<keyword evidence="2" id="KW-1185">Reference proteome</keyword>
<accession>A0ACB8GVD9</accession>
<dbReference type="Proteomes" id="UP000664032">
    <property type="component" value="Unassembled WGS sequence"/>
</dbReference>